<evidence type="ECO:0000259" key="2">
    <source>
        <dbReference type="Pfam" id="PF12158"/>
    </source>
</evidence>
<dbReference type="EMBL" id="FOHS01000003">
    <property type="protein sequence ID" value="SET83449.1"/>
    <property type="molecule type" value="Genomic_DNA"/>
</dbReference>
<sequence length="151" mass="16588">MRPFQFALIAAGLGLLLPFMLVVGKKIQLWGGSEAAVATVVRYEAEGGQNRRNSKPALFPVVRFTTVRGEIVVVKSPTGTNPPAYQVGEQVRLRYDPASPQTVELPDFSSQWLGTLGTGLFALLGGWLLRAALRQDPREHKKQAQRGYNAR</sequence>
<reference evidence="4" key="1">
    <citation type="submission" date="2016-10" db="EMBL/GenBank/DDBJ databases">
        <authorList>
            <person name="Varghese N."/>
            <person name="Submissions S."/>
        </authorList>
    </citation>
    <scope>NUCLEOTIDE SEQUENCE [LARGE SCALE GENOMIC DNA]</scope>
    <source>
        <strain evidence="4">DSM 15310</strain>
    </source>
</reference>
<dbReference type="RefSeq" id="WP_092772789.1">
    <property type="nucleotide sequence ID" value="NZ_FOHS01000003.1"/>
</dbReference>
<dbReference type="OrthoDB" id="884541at2"/>
<evidence type="ECO:0000313" key="3">
    <source>
        <dbReference type="EMBL" id="SET83449.1"/>
    </source>
</evidence>
<evidence type="ECO:0000256" key="1">
    <source>
        <dbReference type="SAM" id="Phobius"/>
    </source>
</evidence>
<accession>A0A1I0HHR7</accession>
<feature type="transmembrane region" description="Helical" evidence="1">
    <location>
        <begin position="112"/>
        <end position="133"/>
    </location>
</feature>
<evidence type="ECO:0000313" key="4">
    <source>
        <dbReference type="Proteomes" id="UP000198697"/>
    </source>
</evidence>
<dbReference type="InterPro" id="IPR021994">
    <property type="entry name" value="DUF3592"/>
</dbReference>
<dbReference type="Pfam" id="PF12158">
    <property type="entry name" value="DUF3592"/>
    <property type="match status" value="1"/>
</dbReference>
<protein>
    <recommendedName>
        <fullName evidence="2">DUF3592 domain-containing protein</fullName>
    </recommendedName>
</protein>
<keyword evidence="4" id="KW-1185">Reference proteome</keyword>
<dbReference type="STRING" id="82805.SAMN04487998_2940"/>
<dbReference type="Proteomes" id="UP000198697">
    <property type="component" value="Unassembled WGS sequence"/>
</dbReference>
<gene>
    <name evidence="3" type="ORF">SAMN04487998_2940</name>
</gene>
<keyword evidence="1" id="KW-0472">Membrane</keyword>
<dbReference type="AlphaFoldDB" id="A0A1I0HHR7"/>
<feature type="domain" description="DUF3592" evidence="2">
    <location>
        <begin position="37"/>
        <end position="105"/>
    </location>
</feature>
<organism evidence="3 4">
    <name type="scientific">Hymenobacter actinosclerus</name>
    <dbReference type="NCBI Taxonomy" id="82805"/>
    <lineage>
        <taxon>Bacteria</taxon>
        <taxon>Pseudomonadati</taxon>
        <taxon>Bacteroidota</taxon>
        <taxon>Cytophagia</taxon>
        <taxon>Cytophagales</taxon>
        <taxon>Hymenobacteraceae</taxon>
        <taxon>Hymenobacter</taxon>
    </lineage>
</organism>
<keyword evidence="1" id="KW-1133">Transmembrane helix</keyword>
<proteinExistence type="predicted"/>
<keyword evidence="1" id="KW-0812">Transmembrane</keyword>
<name>A0A1I0HHR7_9BACT</name>